<keyword evidence="2" id="KW-1133">Transmembrane helix</keyword>
<gene>
    <name evidence="3" type="ordered locus">sce4328</name>
</gene>
<evidence type="ECO:0000256" key="1">
    <source>
        <dbReference type="SAM" id="MobiDB-lite"/>
    </source>
</evidence>
<dbReference type="RefSeq" id="WP_012236960.1">
    <property type="nucleotide sequence ID" value="NC_010162.1"/>
</dbReference>
<dbReference type="AlphaFoldDB" id="A9F2J0"/>
<dbReference type="HOGENOM" id="CLU_674227_0_0_7"/>
<evidence type="ECO:0000313" key="4">
    <source>
        <dbReference type="Proteomes" id="UP000002139"/>
    </source>
</evidence>
<dbReference type="Proteomes" id="UP000002139">
    <property type="component" value="Chromosome"/>
</dbReference>
<keyword evidence="2" id="KW-0812">Transmembrane</keyword>
<organism evidence="3 4">
    <name type="scientific">Sorangium cellulosum (strain So ce56)</name>
    <name type="common">Polyangium cellulosum (strain So ce56)</name>
    <dbReference type="NCBI Taxonomy" id="448385"/>
    <lineage>
        <taxon>Bacteria</taxon>
        <taxon>Pseudomonadati</taxon>
        <taxon>Myxococcota</taxon>
        <taxon>Polyangia</taxon>
        <taxon>Polyangiales</taxon>
        <taxon>Polyangiaceae</taxon>
        <taxon>Sorangium</taxon>
    </lineage>
</organism>
<keyword evidence="4" id="KW-1185">Reference proteome</keyword>
<dbReference type="KEGG" id="scl:sce4328"/>
<sequence length="481" mass="48511">MAPSPRPASASSPDTDAEVPLAAPRAPGESGAAPLAPSENGAPRAPGEGGAAPRGARGKRRRRALIAALVVVAVVAAAVAALVVLGPPALRRRIIAEARARGVALDPGKIDVDLGSIRLRDGRFSLLGVRGMSGTVARATIELRGLSPARIATEGVELTLVGTDALEDLPAWVAQYGPRAAALPLTTGRVRLGLRDHEGGPEVLALADGALERRAAAPAEGAAAPPGAPRPELGVLKQARVLVAGKEIARTDIAWSIGAASITLGLGGEDLASAPLRAELRPRPSPSASIELAPTPLSAVGALLGVDVGASTMVVAGTLELRLANGADRTALSKAPLEGPIALTVKGFTLPHPKELDGLLFGNTTTVKADARLSADRQRVALSGVEVAAGALNLKGTGTVERNGADAAIAMDLSGSIPCSLLAGSAAMSHLTGAVGLLARDLVSRTLAGSVAVQVRVDARASRLTAARVTPSAILRCKLRF</sequence>
<name>A9F2J0_SORC5</name>
<dbReference type="STRING" id="448385.sce4328"/>
<keyword evidence="2" id="KW-0472">Membrane</keyword>
<dbReference type="EMBL" id="AM746676">
    <property type="protein sequence ID" value="CAN94491.1"/>
    <property type="molecule type" value="Genomic_DNA"/>
</dbReference>
<feature type="region of interest" description="Disordered" evidence="1">
    <location>
        <begin position="1"/>
        <end position="57"/>
    </location>
</feature>
<evidence type="ECO:0000256" key="2">
    <source>
        <dbReference type="SAM" id="Phobius"/>
    </source>
</evidence>
<dbReference type="BioCyc" id="SCEL448385:SCE_RS22235-MONOMER"/>
<feature type="transmembrane region" description="Helical" evidence="2">
    <location>
        <begin position="64"/>
        <end position="85"/>
    </location>
</feature>
<accession>A9F2J0</accession>
<evidence type="ECO:0000313" key="3">
    <source>
        <dbReference type="EMBL" id="CAN94491.1"/>
    </source>
</evidence>
<reference evidence="3 4" key="1">
    <citation type="journal article" date="2007" name="Nat. Biotechnol.">
        <title>Complete genome sequence of the myxobacterium Sorangium cellulosum.</title>
        <authorList>
            <person name="Schneiker S."/>
            <person name="Perlova O."/>
            <person name="Kaiser O."/>
            <person name="Gerth K."/>
            <person name="Alici A."/>
            <person name="Altmeyer M.O."/>
            <person name="Bartels D."/>
            <person name="Bekel T."/>
            <person name="Beyer S."/>
            <person name="Bode E."/>
            <person name="Bode H.B."/>
            <person name="Bolten C.J."/>
            <person name="Choudhuri J.V."/>
            <person name="Doss S."/>
            <person name="Elnakady Y.A."/>
            <person name="Frank B."/>
            <person name="Gaigalat L."/>
            <person name="Goesmann A."/>
            <person name="Groeger C."/>
            <person name="Gross F."/>
            <person name="Jelsbak L."/>
            <person name="Jelsbak L."/>
            <person name="Kalinowski J."/>
            <person name="Kegler C."/>
            <person name="Knauber T."/>
            <person name="Konietzny S."/>
            <person name="Kopp M."/>
            <person name="Krause L."/>
            <person name="Krug D."/>
            <person name="Linke B."/>
            <person name="Mahmud T."/>
            <person name="Martinez-Arias R."/>
            <person name="McHardy A.C."/>
            <person name="Merai M."/>
            <person name="Meyer F."/>
            <person name="Mormann S."/>
            <person name="Munoz-Dorado J."/>
            <person name="Perez J."/>
            <person name="Pradella S."/>
            <person name="Rachid S."/>
            <person name="Raddatz G."/>
            <person name="Rosenau F."/>
            <person name="Rueckert C."/>
            <person name="Sasse F."/>
            <person name="Scharfe M."/>
            <person name="Schuster S.C."/>
            <person name="Suen G."/>
            <person name="Treuner-Lange A."/>
            <person name="Velicer G.J."/>
            <person name="Vorholter F.-J."/>
            <person name="Weissman K.J."/>
            <person name="Welch R.D."/>
            <person name="Wenzel S.C."/>
            <person name="Whitworth D.E."/>
            <person name="Wilhelm S."/>
            <person name="Wittmann C."/>
            <person name="Bloecker H."/>
            <person name="Puehler A."/>
            <person name="Mueller R."/>
        </authorList>
    </citation>
    <scope>NUCLEOTIDE SEQUENCE [LARGE SCALE GENOMIC DNA]</scope>
    <source>
        <strain evidence="4">So ce56</strain>
    </source>
</reference>
<proteinExistence type="predicted"/>
<protein>
    <submittedName>
        <fullName evidence="3">Hypothetical membrane-associated protein</fullName>
    </submittedName>
</protein>